<dbReference type="SMART" id="SM00347">
    <property type="entry name" value="HTH_MARR"/>
    <property type="match status" value="1"/>
</dbReference>
<sequence>MIDRSTVVSQSPAIFYGGGIAITPTSSEAESIFDMLLLLNKEISCKFERCAGISASRLQLLCKLYQVEEISQTLLQKEIGIDGAAVTRHLKQLEANAMVTRRTKPEDNRITLVSLTDYGRERIITFRQERSQFVDRLLQSFDEAERHQLADMLRIMNGHISDMD</sequence>
<dbReference type="EMBL" id="JAUSWA010000036">
    <property type="protein sequence ID" value="MDQ0496471.1"/>
    <property type="molecule type" value="Genomic_DNA"/>
</dbReference>
<evidence type="ECO:0000313" key="6">
    <source>
        <dbReference type="Proteomes" id="UP001242811"/>
    </source>
</evidence>
<dbReference type="Proteomes" id="UP001242811">
    <property type="component" value="Unassembled WGS sequence"/>
</dbReference>
<evidence type="ECO:0000313" key="5">
    <source>
        <dbReference type="EMBL" id="MDQ0496471.1"/>
    </source>
</evidence>
<organism evidence="5 6">
    <name type="scientific">Paenibacillus brasilensis</name>
    <dbReference type="NCBI Taxonomy" id="128574"/>
    <lineage>
        <taxon>Bacteria</taxon>
        <taxon>Bacillati</taxon>
        <taxon>Bacillota</taxon>
        <taxon>Bacilli</taxon>
        <taxon>Bacillales</taxon>
        <taxon>Paenibacillaceae</taxon>
        <taxon>Paenibacillus</taxon>
    </lineage>
</organism>
<dbReference type="Pfam" id="PF01047">
    <property type="entry name" value="MarR"/>
    <property type="match status" value="1"/>
</dbReference>
<keyword evidence="1" id="KW-0805">Transcription regulation</keyword>
<comment type="caution">
    <text evidence="5">The sequence shown here is derived from an EMBL/GenBank/DDBJ whole genome shotgun (WGS) entry which is preliminary data.</text>
</comment>
<name>A0ABU0L5E4_9BACL</name>
<gene>
    <name evidence="5" type="ORF">QOZ95_004661</name>
</gene>
<dbReference type="InterPro" id="IPR036388">
    <property type="entry name" value="WH-like_DNA-bd_sf"/>
</dbReference>
<accession>A0ABU0L5E4</accession>
<dbReference type="InterPro" id="IPR036390">
    <property type="entry name" value="WH_DNA-bd_sf"/>
</dbReference>
<evidence type="ECO:0000256" key="1">
    <source>
        <dbReference type="ARBA" id="ARBA00023015"/>
    </source>
</evidence>
<dbReference type="PRINTS" id="PR00598">
    <property type="entry name" value="HTHMARR"/>
</dbReference>
<dbReference type="Gene3D" id="1.10.10.10">
    <property type="entry name" value="Winged helix-like DNA-binding domain superfamily/Winged helix DNA-binding domain"/>
    <property type="match status" value="1"/>
</dbReference>
<dbReference type="InterPro" id="IPR000835">
    <property type="entry name" value="HTH_MarR-typ"/>
</dbReference>
<evidence type="ECO:0000256" key="2">
    <source>
        <dbReference type="ARBA" id="ARBA00023125"/>
    </source>
</evidence>
<keyword evidence="2 5" id="KW-0238">DNA-binding</keyword>
<keyword evidence="3" id="KW-0804">Transcription</keyword>
<evidence type="ECO:0000256" key="3">
    <source>
        <dbReference type="ARBA" id="ARBA00023163"/>
    </source>
</evidence>
<dbReference type="SUPFAM" id="SSF46785">
    <property type="entry name" value="Winged helix' DNA-binding domain"/>
    <property type="match status" value="1"/>
</dbReference>
<keyword evidence="6" id="KW-1185">Reference proteome</keyword>
<feature type="domain" description="HTH marR-type" evidence="4">
    <location>
        <begin position="29"/>
        <end position="158"/>
    </location>
</feature>
<reference evidence="5 6" key="1">
    <citation type="submission" date="2023-07" db="EMBL/GenBank/DDBJ databases">
        <title>Genomic Encyclopedia of Type Strains, Phase IV (KMG-IV): sequencing the most valuable type-strain genomes for metagenomic binning, comparative biology and taxonomic classification.</title>
        <authorList>
            <person name="Goeker M."/>
        </authorList>
    </citation>
    <scope>NUCLEOTIDE SEQUENCE [LARGE SCALE GENOMIC DNA]</scope>
    <source>
        <strain evidence="5 6">DSM 14914</strain>
    </source>
</reference>
<protein>
    <submittedName>
        <fullName evidence="5">DNA-binding MarR family transcriptional regulator</fullName>
    </submittedName>
</protein>
<dbReference type="PROSITE" id="PS50995">
    <property type="entry name" value="HTH_MARR_2"/>
    <property type="match status" value="1"/>
</dbReference>
<dbReference type="PANTHER" id="PTHR42756">
    <property type="entry name" value="TRANSCRIPTIONAL REGULATOR, MARR"/>
    <property type="match status" value="1"/>
</dbReference>
<evidence type="ECO:0000259" key="4">
    <source>
        <dbReference type="PROSITE" id="PS50995"/>
    </source>
</evidence>
<proteinExistence type="predicted"/>
<dbReference type="GO" id="GO:0003677">
    <property type="term" value="F:DNA binding"/>
    <property type="evidence" value="ECO:0007669"/>
    <property type="project" value="UniProtKB-KW"/>
</dbReference>
<dbReference type="PANTHER" id="PTHR42756:SF1">
    <property type="entry name" value="TRANSCRIPTIONAL REPRESSOR OF EMRAB OPERON"/>
    <property type="match status" value="1"/>
</dbReference>